<dbReference type="PROSITE" id="PS50835">
    <property type="entry name" value="IG_LIKE"/>
    <property type="match status" value="1"/>
</dbReference>
<dbReference type="InterPro" id="IPR036179">
    <property type="entry name" value="Ig-like_dom_sf"/>
</dbReference>
<keyword evidence="3" id="KW-0393">Immunoglobulin domain</keyword>
<keyword evidence="2" id="KW-1015">Disulfide bond</keyword>
<dbReference type="Pfam" id="PF13927">
    <property type="entry name" value="Ig_3"/>
    <property type="match status" value="1"/>
</dbReference>
<dbReference type="EMBL" id="AJWK01025646">
    <property type="status" value="NOT_ANNOTATED_CDS"/>
    <property type="molecule type" value="Genomic_DNA"/>
</dbReference>
<evidence type="ECO:0000313" key="5">
    <source>
        <dbReference type="EnsemblMetazoa" id="LLOJ007702-PA"/>
    </source>
</evidence>
<keyword evidence="1" id="KW-0732">Signal</keyword>
<evidence type="ECO:0000259" key="4">
    <source>
        <dbReference type="PROSITE" id="PS50835"/>
    </source>
</evidence>
<name>A0A1B0CS53_LUTLO</name>
<evidence type="ECO:0000256" key="3">
    <source>
        <dbReference type="ARBA" id="ARBA00023319"/>
    </source>
</evidence>
<dbReference type="InterPro" id="IPR013783">
    <property type="entry name" value="Ig-like_fold"/>
</dbReference>
<dbReference type="VEuPathDB" id="VectorBase:LLONM1_003787"/>
<dbReference type="GO" id="GO:0005886">
    <property type="term" value="C:plasma membrane"/>
    <property type="evidence" value="ECO:0007669"/>
    <property type="project" value="TreeGrafter"/>
</dbReference>
<keyword evidence="6" id="KW-1185">Reference proteome</keyword>
<feature type="domain" description="Ig-like" evidence="4">
    <location>
        <begin position="43"/>
        <end position="88"/>
    </location>
</feature>
<evidence type="ECO:0000313" key="6">
    <source>
        <dbReference type="Proteomes" id="UP000092461"/>
    </source>
</evidence>
<dbReference type="Gene3D" id="2.60.40.10">
    <property type="entry name" value="Immunoglobulins"/>
    <property type="match status" value="2"/>
</dbReference>
<dbReference type="SUPFAM" id="SSF48726">
    <property type="entry name" value="Immunoglobulin"/>
    <property type="match status" value="2"/>
</dbReference>
<reference evidence="5" key="1">
    <citation type="submission" date="2020-05" db="UniProtKB">
        <authorList>
            <consortium name="EnsemblMetazoa"/>
        </authorList>
    </citation>
    <scope>IDENTIFICATION</scope>
    <source>
        <strain evidence="5">Jacobina</strain>
    </source>
</reference>
<protein>
    <recommendedName>
        <fullName evidence="4">Ig-like domain-containing protein</fullName>
    </recommendedName>
</protein>
<evidence type="ECO:0000256" key="2">
    <source>
        <dbReference type="ARBA" id="ARBA00023157"/>
    </source>
</evidence>
<dbReference type="InterPro" id="IPR050958">
    <property type="entry name" value="Cell_Adh-Cytoskel_Orgn"/>
</dbReference>
<dbReference type="VEuPathDB" id="VectorBase:LLOJ007702"/>
<sequence>MHLINGYTLQIKDSVPQDAGVYVCQIATLNPLEITHTVDILVPPVIHHVTSGGSLQVKKGMPVYLECFASGNPVPNITWTRKNNVLPN</sequence>
<dbReference type="Proteomes" id="UP000092461">
    <property type="component" value="Unassembled WGS sequence"/>
</dbReference>
<dbReference type="PANTHER" id="PTHR45080:SF8">
    <property type="entry name" value="IG-LIKE DOMAIN-CONTAINING PROTEIN"/>
    <property type="match status" value="1"/>
</dbReference>
<dbReference type="PANTHER" id="PTHR45080">
    <property type="entry name" value="CONTACTIN 5"/>
    <property type="match status" value="1"/>
</dbReference>
<evidence type="ECO:0000256" key="1">
    <source>
        <dbReference type="ARBA" id="ARBA00022729"/>
    </source>
</evidence>
<dbReference type="GO" id="GO:0007156">
    <property type="term" value="P:homophilic cell adhesion via plasma membrane adhesion molecules"/>
    <property type="evidence" value="ECO:0007669"/>
    <property type="project" value="TreeGrafter"/>
</dbReference>
<dbReference type="AlphaFoldDB" id="A0A1B0CS53"/>
<organism evidence="5 6">
    <name type="scientific">Lutzomyia longipalpis</name>
    <name type="common">Sand fly</name>
    <dbReference type="NCBI Taxonomy" id="7200"/>
    <lineage>
        <taxon>Eukaryota</taxon>
        <taxon>Metazoa</taxon>
        <taxon>Ecdysozoa</taxon>
        <taxon>Arthropoda</taxon>
        <taxon>Hexapoda</taxon>
        <taxon>Insecta</taxon>
        <taxon>Pterygota</taxon>
        <taxon>Neoptera</taxon>
        <taxon>Endopterygota</taxon>
        <taxon>Diptera</taxon>
        <taxon>Nematocera</taxon>
        <taxon>Psychodoidea</taxon>
        <taxon>Psychodidae</taxon>
        <taxon>Lutzomyia</taxon>
        <taxon>Lutzomyia</taxon>
    </lineage>
</organism>
<dbReference type="InterPro" id="IPR007110">
    <property type="entry name" value="Ig-like_dom"/>
</dbReference>
<accession>A0A1B0CS53</accession>
<proteinExistence type="predicted"/>
<dbReference type="EnsemblMetazoa" id="LLOJ007702-RA">
    <property type="protein sequence ID" value="LLOJ007702-PA"/>
    <property type="gene ID" value="LLOJ007702"/>
</dbReference>